<keyword evidence="7 8" id="KW-0472">Membrane</keyword>
<feature type="transmembrane region" description="Helical" evidence="8">
    <location>
        <begin position="130"/>
        <end position="150"/>
    </location>
</feature>
<keyword evidence="5 8" id="KW-0812">Transmembrane</keyword>
<evidence type="ECO:0000256" key="2">
    <source>
        <dbReference type="ARBA" id="ARBA00009142"/>
    </source>
</evidence>
<gene>
    <name evidence="9" type="ORF">SAMN05444164_6514</name>
</gene>
<evidence type="ECO:0000256" key="8">
    <source>
        <dbReference type="RuleBase" id="RU363041"/>
    </source>
</evidence>
<organism evidence="9 10">
    <name type="scientific">Bradyrhizobium erythrophlei</name>
    <dbReference type="NCBI Taxonomy" id="1437360"/>
    <lineage>
        <taxon>Bacteria</taxon>
        <taxon>Pseudomonadati</taxon>
        <taxon>Pseudomonadota</taxon>
        <taxon>Alphaproteobacteria</taxon>
        <taxon>Hyphomicrobiales</taxon>
        <taxon>Nitrobacteraceae</taxon>
        <taxon>Bradyrhizobium</taxon>
    </lineage>
</organism>
<dbReference type="OrthoDB" id="9800873at2"/>
<keyword evidence="6 8" id="KW-1133">Transmembrane helix</keyword>
<evidence type="ECO:0000313" key="9">
    <source>
        <dbReference type="EMBL" id="SED98553.1"/>
    </source>
</evidence>
<proteinExistence type="inferred from homology"/>
<name>A0A1H5F5I1_9BRAD</name>
<dbReference type="PANTHER" id="PTHR30269:SF32">
    <property type="entry name" value="MEMBRANE TRANSPORTER PROTEIN-RELATED"/>
    <property type="match status" value="1"/>
</dbReference>
<evidence type="ECO:0000256" key="7">
    <source>
        <dbReference type="ARBA" id="ARBA00023136"/>
    </source>
</evidence>
<reference evidence="9 10" key="1">
    <citation type="submission" date="2016-10" db="EMBL/GenBank/DDBJ databases">
        <authorList>
            <person name="de Groot N.N."/>
        </authorList>
    </citation>
    <scope>NUCLEOTIDE SEQUENCE [LARGE SCALE GENOMIC DNA]</scope>
    <source>
        <strain evidence="9 10">MT12</strain>
    </source>
</reference>
<evidence type="ECO:0000256" key="6">
    <source>
        <dbReference type="ARBA" id="ARBA00022989"/>
    </source>
</evidence>
<dbReference type="Pfam" id="PF01925">
    <property type="entry name" value="TauE"/>
    <property type="match status" value="1"/>
</dbReference>
<evidence type="ECO:0000256" key="3">
    <source>
        <dbReference type="ARBA" id="ARBA00022448"/>
    </source>
</evidence>
<dbReference type="GO" id="GO:0005886">
    <property type="term" value="C:plasma membrane"/>
    <property type="evidence" value="ECO:0007669"/>
    <property type="project" value="UniProtKB-SubCell"/>
</dbReference>
<feature type="transmembrane region" description="Helical" evidence="8">
    <location>
        <begin position="228"/>
        <end position="246"/>
    </location>
</feature>
<dbReference type="InterPro" id="IPR052017">
    <property type="entry name" value="TSUP"/>
</dbReference>
<evidence type="ECO:0000256" key="4">
    <source>
        <dbReference type="ARBA" id="ARBA00022475"/>
    </source>
</evidence>
<sequence>MVDHLLIFIAFAFLLAGFVKGTLGLGLPTVAMGLLATTMAPGQAIAIVIVPAIVTNIWQTFVGPYLRDILKRLWPLMLGTVVGIWINAGLLTGPYAAYGTVVLGALLVIYAIVGLSRFNFKVARRHEKWVGGIVGVITGLISAATGVQVIPSMPFMQAIGMDKDELVQALGVFFTTATIALAFNLTASGLLTAATALPGGVAMVASFTGMFIGQAVRTRMQPDVFRRWFLISMILLGIYLAGSALLKIHG</sequence>
<dbReference type="Proteomes" id="UP000198992">
    <property type="component" value="Unassembled WGS sequence"/>
</dbReference>
<dbReference type="AlphaFoldDB" id="A0A1H5F5I1"/>
<keyword evidence="4 8" id="KW-1003">Cell membrane</keyword>
<evidence type="ECO:0000313" key="10">
    <source>
        <dbReference type="Proteomes" id="UP000198992"/>
    </source>
</evidence>
<comment type="similarity">
    <text evidence="2 8">Belongs to the 4-toluene sulfonate uptake permease (TSUP) (TC 2.A.102) family.</text>
</comment>
<keyword evidence="3" id="KW-0813">Transport</keyword>
<dbReference type="InterPro" id="IPR002781">
    <property type="entry name" value="TM_pro_TauE-like"/>
</dbReference>
<dbReference type="RefSeq" id="WP_092123789.1">
    <property type="nucleotide sequence ID" value="NZ_FNTH01000001.1"/>
</dbReference>
<accession>A0A1H5F5I1</accession>
<feature type="transmembrane region" description="Helical" evidence="8">
    <location>
        <begin position="166"/>
        <end position="183"/>
    </location>
</feature>
<dbReference type="PANTHER" id="PTHR30269">
    <property type="entry name" value="TRANSMEMBRANE PROTEIN YFCA"/>
    <property type="match status" value="1"/>
</dbReference>
<feature type="transmembrane region" description="Helical" evidence="8">
    <location>
        <begin position="73"/>
        <end position="91"/>
    </location>
</feature>
<evidence type="ECO:0000256" key="1">
    <source>
        <dbReference type="ARBA" id="ARBA00004651"/>
    </source>
</evidence>
<evidence type="ECO:0000256" key="5">
    <source>
        <dbReference type="ARBA" id="ARBA00022692"/>
    </source>
</evidence>
<feature type="transmembrane region" description="Helical" evidence="8">
    <location>
        <begin position="97"/>
        <end position="118"/>
    </location>
</feature>
<dbReference type="EMBL" id="FNTH01000001">
    <property type="protein sequence ID" value="SED98553.1"/>
    <property type="molecule type" value="Genomic_DNA"/>
</dbReference>
<feature type="transmembrane region" description="Helical" evidence="8">
    <location>
        <begin position="190"/>
        <end position="216"/>
    </location>
</feature>
<protein>
    <recommendedName>
        <fullName evidence="8">Probable membrane transporter protein</fullName>
    </recommendedName>
</protein>
<feature type="transmembrane region" description="Helical" evidence="8">
    <location>
        <begin position="40"/>
        <end position="61"/>
    </location>
</feature>
<comment type="subcellular location">
    <subcellularLocation>
        <location evidence="1 8">Cell membrane</location>
        <topology evidence="1 8">Multi-pass membrane protein</topology>
    </subcellularLocation>
</comment>